<dbReference type="STRING" id="1307761.L21SP2_2183"/>
<dbReference type="InterPro" id="IPR008928">
    <property type="entry name" value="6-hairpin_glycosidase_sf"/>
</dbReference>
<comment type="similarity">
    <text evidence="1">Belongs to the N-acylglucosamine 2-epimerase family.</text>
</comment>
<gene>
    <name evidence="3" type="ORF">L21SP2_2183</name>
</gene>
<name>V5WK45_9SPIO</name>
<dbReference type="InterPro" id="IPR010819">
    <property type="entry name" value="AGE/CE"/>
</dbReference>
<accession>V5WK45</accession>
<dbReference type="Proteomes" id="UP000018680">
    <property type="component" value="Chromosome"/>
</dbReference>
<dbReference type="eggNOG" id="COG2942">
    <property type="taxonomic scope" value="Bacteria"/>
</dbReference>
<dbReference type="EMBL" id="CP006939">
    <property type="protein sequence ID" value="AHC15546.1"/>
    <property type="molecule type" value="Genomic_DNA"/>
</dbReference>
<dbReference type="RefSeq" id="WP_024268450.1">
    <property type="nucleotide sequence ID" value="NC_023035.1"/>
</dbReference>
<reference evidence="3 4" key="1">
    <citation type="journal article" date="2015" name="Stand. Genomic Sci.">
        <title>Complete genome sequence and description of Salinispira pacifica gen. nov., sp. nov., a novel spirochaete isolated form a hypersaline microbial mat.</title>
        <authorList>
            <person name="Ben Hania W."/>
            <person name="Joseph M."/>
            <person name="Schumann P."/>
            <person name="Bunk B."/>
            <person name="Fiebig A."/>
            <person name="Sproer C."/>
            <person name="Klenk H.P."/>
            <person name="Fardeau M.L."/>
            <person name="Spring S."/>
        </authorList>
    </citation>
    <scope>NUCLEOTIDE SEQUENCE [LARGE SCALE GENOMIC DNA]</scope>
    <source>
        <strain evidence="3 4">L21-RPul-D2</strain>
    </source>
</reference>
<dbReference type="InterPro" id="IPR012341">
    <property type="entry name" value="6hp_glycosidase-like_sf"/>
</dbReference>
<dbReference type="KEGG" id="slr:L21SP2_2183"/>
<dbReference type="OrthoDB" id="5141876at2"/>
<dbReference type="AlphaFoldDB" id="V5WK45"/>
<protein>
    <submittedName>
        <fullName evidence="3">N-acylglucosamine 2-epimerase</fullName>
        <ecNumber evidence="3">5.1.3.8</ecNumber>
    </submittedName>
</protein>
<dbReference type="SUPFAM" id="SSF48208">
    <property type="entry name" value="Six-hairpin glycosidases"/>
    <property type="match status" value="1"/>
</dbReference>
<dbReference type="Gene3D" id="1.50.10.10">
    <property type="match status" value="1"/>
</dbReference>
<dbReference type="HOGENOM" id="CLU_046651_3_0_12"/>
<evidence type="ECO:0000313" key="3">
    <source>
        <dbReference type="EMBL" id="AHC15546.1"/>
    </source>
</evidence>
<dbReference type="PANTHER" id="PTHR15108">
    <property type="entry name" value="N-ACYLGLUCOSAMINE-2-EPIMERASE"/>
    <property type="match status" value="1"/>
</dbReference>
<evidence type="ECO:0000313" key="4">
    <source>
        <dbReference type="Proteomes" id="UP000018680"/>
    </source>
</evidence>
<keyword evidence="4" id="KW-1185">Reference proteome</keyword>
<dbReference type="GO" id="GO:0005975">
    <property type="term" value="P:carbohydrate metabolic process"/>
    <property type="evidence" value="ECO:0007669"/>
    <property type="project" value="InterPro"/>
</dbReference>
<dbReference type="EC" id="5.1.3.8" evidence="3"/>
<evidence type="ECO:0000256" key="1">
    <source>
        <dbReference type="ARBA" id="ARBA00008558"/>
    </source>
</evidence>
<organism evidence="3 4">
    <name type="scientific">Salinispira pacifica</name>
    <dbReference type="NCBI Taxonomy" id="1307761"/>
    <lineage>
        <taxon>Bacteria</taxon>
        <taxon>Pseudomonadati</taxon>
        <taxon>Spirochaetota</taxon>
        <taxon>Spirochaetia</taxon>
        <taxon>Spirochaetales</taxon>
        <taxon>Spirochaetaceae</taxon>
        <taxon>Salinispira</taxon>
    </lineage>
</organism>
<evidence type="ECO:0000256" key="2">
    <source>
        <dbReference type="ARBA" id="ARBA00023235"/>
    </source>
</evidence>
<proteinExistence type="inferred from homology"/>
<dbReference type="Pfam" id="PF07221">
    <property type="entry name" value="GlcNAc_2-epim"/>
    <property type="match status" value="1"/>
</dbReference>
<keyword evidence="2 3" id="KW-0413">Isomerase</keyword>
<dbReference type="GO" id="GO:0050121">
    <property type="term" value="F:N-acylglucosamine 2-epimerase activity"/>
    <property type="evidence" value="ECO:0007669"/>
    <property type="project" value="UniProtKB-EC"/>
</dbReference>
<sequence>MNSILSNAPETELREEIRQICRSQVLTHILPFWLSAARSDGSIPPRVDPAGISHPDASRGLVMISRLLWTFSRLNTILNEAPDQKSPEGTALFSGLLESAEQIRNIMRWAKETLTSGFRDGEHEGFFWTITPEGRPDQSHKQMYGQAFALYGMSEYLKAEDDPEVLELCHRTFDLIHNRGQDAEYRGYWDACSRDWTPQEDVSLSDADIPCAKSMNTHLHILEAFSCYAQMLRMRGSFSGGSSTRDSRSGTVTHALEELVSLHLQKITHRDSGHLQLYFTRDWKAIGAPNSFGHDIEAFWLIREAMEILPSELDPNPISPGPEQLFTAAVQGLRSFEAQLPDAARRLELSCMINETHEGTEDSSRIWWVQAEAAAGLGEAWRMHKERSTLEQLWRIINFIEHVQTSALGEWHWRTDEYNQPDTSRDMAGMWKTPYHNVRAMLEVLHRI</sequence>